<dbReference type="GO" id="GO:0016020">
    <property type="term" value="C:membrane"/>
    <property type="evidence" value="ECO:0007669"/>
    <property type="project" value="UniProtKB-SubCell"/>
</dbReference>
<evidence type="ECO:0000256" key="1">
    <source>
        <dbReference type="ARBA" id="ARBA00004167"/>
    </source>
</evidence>
<accession>A0A7X4RVX5</accession>
<dbReference type="InterPro" id="IPR045584">
    <property type="entry name" value="Pilin-like"/>
</dbReference>
<keyword evidence="5" id="KW-0472">Membrane</keyword>
<keyword evidence="4" id="KW-1133">Transmembrane helix</keyword>
<name>A0A7X4RVX5_9VIBR</name>
<gene>
    <name evidence="6" type="primary">gspH</name>
    <name evidence="6" type="ORF">F9817_16415</name>
</gene>
<dbReference type="PROSITE" id="PS00409">
    <property type="entry name" value="PROKAR_NTER_METHYL"/>
    <property type="match status" value="1"/>
</dbReference>
<keyword evidence="2" id="KW-0488">Methylation</keyword>
<comment type="caution">
    <text evidence="6">The sequence shown here is derived from an EMBL/GenBank/DDBJ whole genome shotgun (WGS) entry which is preliminary data.</text>
</comment>
<dbReference type="Gene3D" id="3.55.40.10">
    <property type="entry name" value="minor pseudopilin epsh domain"/>
    <property type="match status" value="1"/>
</dbReference>
<evidence type="ECO:0000313" key="7">
    <source>
        <dbReference type="Proteomes" id="UP000462621"/>
    </source>
</evidence>
<evidence type="ECO:0000256" key="2">
    <source>
        <dbReference type="ARBA" id="ARBA00022481"/>
    </source>
</evidence>
<dbReference type="Pfam" id="PF07963">
    <property type="entry name" value="N_methyl"/>
    <property type="match status" value="1"/>
</dbReference>
<organism evidence="6 7">
    <name type="scientific">Vibrio eleionomae</name>
    <dbReference type="NCBI Taxonomy" id="2653505"/>
    <lineage>
        <taxon>Bacteria</taxon>
        <taxon>Pseudomonadati</taxon>
        <taxon>Pseudomonadota</taxon>
        <taxon>Gammaproteobacteria</taxon>
        <taxon>Vibrionales</taxon>
        <taxon>Vibrionaceae</taxon>
        <taxon>Vibrio</taxon>
    </lineage>
</organism>
<sequence length="202" mass="22882">MKLARGFTLIEIMLVLVLLALSSVAVISTLPTSKNHLAEDTARSIYERLQLINEEAVLSGVDYGLRVEQKQNPPTLTFMQLGEKGWHKVKRHSFNAETKIDKRLMVDFQAGGTTWEKDDDRLFKKDDSLFDDQMFGNEKDKKKKPQPPQIFILSNGETTPMVLSLYLHDLSDDDAWHIVVQDNGEILLKAPGEEITQGDKAK</sequence>
<dbReference type="InterPro" id="IPR012902">
    <property type="entry name" value="N_methyl_site"/>
</dbReference>
<reference evidence="6 7" key="1">
    <citation type="submission" date="2019-10" db="EMBL/GenBank/DDBJ databases">
        <title>Vibrio sp. nov. isolated from a shrimp pond.</title>
        <authorList>
            <person name="Gomez-Gil B."/>
            <person name="Enciso-Ibarra J."/>
            <person name="Enciso-Ibarra K."/>
            <person name="Bolan-Mejia C."/>
        </authorList>
    </citation>
    <scope>NUCLEOTIDE SEQUENCE [LARGE SCALE GENOMIC DNA]</scope>
    <source>
        <strain evidence="6 7">CAIM 722</strain>
    </source>
</reference>
<dbReference type="InterPro" id="IPR002416">
    <property type="entry name" value="T2SS_protein-GspH"/>
</dbReference>
<dbReference type="EMBL" id="WEKT01000036">
    <property type="protein sequence ID" value="MZI94765.1"/>
    <property type="molecule type" value="Genomic_DNA"/>
</dbReference>
<keyword evidence="7" id="KW-1185">Reference proteome</keyword>
<proteinExistence type="predicted"/>
<evidence type="ECO:0000256" key="5">
    <source>
        <dbReference type="ARBA" id="ARBA00023136"/>
    </source>
</evidence>
<evidence type="ECO:0000256" key="3">
    <source>
        <dbReference type="ARBA" id="ARBA00022692"/>
    </source>
</evidence>
<evidence type="ECO:0000313" key="6">
    <source>
        <dbReference type="EMBL" id="MZI94765.1"/>
    </source>
</evidence>
<evidence type="ECO:0000256" key="4">
    <source>
        <dbReference type="ARBA" id="ARBA00022989"/>
    </source>
</evidence>
<comment type="subcellular location">
    <subcellularLocation>
        <location evidence="1">Membrane</location>
        <topology evidence="1">Single-pass membrane protein</topology>
    </subcellularLocation>
</comment>
<dbReference type="AlphaFoldDB" id="A0A7X4RVX5"/>
<dbReference type="GO" id="GO:0015627">
    <property type="term" value="C:type II protein secretion system complex"/>
    <property type="evidence" value="ECO:0007669"/>
    <property type="project" value="InterPro"/>
</dbReference>
<dbReference type="PRINTS" id="PR00885">
    <property type="entry name" value="BCTERIALGSPH"/>
</dbReference>
<keyword evidence="3" id="KW-0812">Transmembrane</keyword>
<dbReference type="SUPFAM" id="SSF54523">
    <property type="entry name" value="Pili subunits"/>
    <property type="match status" value="1"/>
</dbReference>
<dbReference type="NCBIfam" id="TIGR02532">
    <property type="entry name" value="IV_pilin_GFxxxE"/>
    <property type="match status" value="1"/>
</dbReference>
<dbReference type="GO" id="GO:0015628">
    <property type="term" value="P:protein secretion by the type II secretion system"/>
    <property type="evidence" value="ECO:0007669"/>
    <property type="project" value="InterPro"/>
</dbReference>
<dbReference type="Proteomes" id="UP000462621">
    <property type="component" value="Unassembled WGS sequence"/>
</dbReference>
<protein>
    <submittedName>
        <fullName evidence="6">Type II secretion system protein GspH</fullName>
    </submittedName>
</protein>